<dbReference type="Pfam" id="PF00013">
    <property type="entry name" value="KH_1"/>
    <property type="match status" value="3"/>
</dbReference>
<feature type="region of interest" description="Disordered" evidence="3">
    <location>
        <begin position="60"/>
        <end position="79"/>
    </location>
</feature>
<feature type="region of interest" description="Disordered" evidence="3">
    <location>
        <begin position="394"/>
        <end position="416"/>
    </location>
</feature>
<gene>
    <name evidence="5" type="ORF">FOZ60_009597</name>
</gene>
<dbReference type="InterPro" id="IPR004088">
    <property type="entry name" value="KH_dom_type_1"/>
</dbReference>
<dbReference type="GO" id="GO:0003723">
    <property type="term" value="F:RNA binding"/>
    <property type="evidence" value="ECO:0007669"/>
    <property type="project" value="UniProtKB-UniRule"/>
</dbReference>
<dbReference type="PANTHER" id="PTHR10288">
    <property type="entry name" value="KH DOMAIN CONTAINING RNA BINDING PROTEIN"/>
    <property type="match status" value="1"/>
</dbReference>
<dbReference type="SMART" id="SM00322">
    <property type="entry name" value="KH"/>
    <property type="match status" value="3"/>
</dbReference>
<name>A0A7J6NI18_PEROL</name>
<dbReference type="AlphaFoldDB" id="A0A7J6NI18"/>
<evidence type="ECO:0000256" key="3">
    <source>
        <dbReference type="SAM" id="MobiDB-lite"/>
    </source>
</evidence>
<proteinExistence type="predicted"/>
<evidence type="ECO:0000256" key="1">
    <source>
        <dbReference type="ARBA" id="ARBA00022737"/>
    </source>
</evidence>
<organism evidence="5 6">
    <name type="scientific">Perkinsus olseni</name>
    <name type="common">Perkinsus atlanticus</name>
    <dbReference type="NCBI Taxonomy" id="32597"/>
    <lineage>
        <taxon>Eukaryota</taxon>
        <taxon>Sar</taxon>
        <taxon>Alveolata</taxon>
        <taxon>Perkinsozoa</taxon>
        <taxon>Perkinsea</taxon>
        <taxon>Perkinsida</taxon>
        <taxon>Perkinsidae</taxon>
        <taxon>Perkinsus</taxon>
    </lineage>
</organism>
<comment type="caution">
    <text evidence="5">The sequence shown here is derived from an EMBL/GenBank/DDBJ whole genome shotgun (WGS) entry which is preliminary data.</text>
</comment>
<feature type="compositionally biased region" description="Polar residues" evidence="3">
    <location>
        <begin position="324"/>
        <end position="337"/>
    </location>
</feature>
<dbReference type="EMBL" id="JABANP010000389">
    <property type="protein sequence ID" value="KAF4683097.1"/>
    <property type="molecule type" value="Genomic_DNA"/>
</dbReference>
<feature type="domain" description="K Homology" evidence="4">
    <location>
        <begin position="231"/>
        <end position="306"/>
    </location>
</feature>
<dbReference type="OrthoDB" id="436860at2759"/>
<feature type="region of interest" description="Disordered" evidence="3">
    <location>
        <begin position="267"/>
        <end position="287"/>
    </location>
</feature>
<evidence type="ECO:0000256" key="2">
    <source>
        <dbReference type="PROSITE-ProRule" id="PRU00117"/>
    </source>
</evidence>
<dbReference type="InterPro" id="IPR036612">
    <property type="entry name" value="KH_dom_type_1_sf"/>
</dbReference>
<feature type="region of interest" description="Disordered" evidence="3">
    <location>
        <begin position="509"/>
        <end position="535"/>
    </location>
</feature>
<reference evidence="5 6" key="1">
    <citation type="submission" date="2020-04" db="EMBL/GenBank/DDBJ databases">
        <title>Perkinsus olseni comparative genomics.</title>
        <authorList>
            <person name="Bogema D.R."/>
        </authorList>
    </citation>
    <scope>NUCLEOTIDE SEQUENCE [LARGE SCALE GENOMIC DNA]</scope>
    <source>
        <strain evidence="5">00978-12</strain>
    </source>
</reference>
<keyword evidence="2" id="KW-0694">RNA-binding</keyword>
<sequence>MLNSEEADRKRPRVDQGGNSAQSLPGRYQEAIVCPPMAVKKVMQHLAEIQAQSRCVVHVGGGGGSNNNNNGNQQQDSPQGTTVLKLATNTQGCLDDCRNRIHEYISAVLSTHKGDLPEGYERRTLTIPESSVGSVVGPRGAVIRAIQRDSGAKLDIAPRQERTSGGDQELALVGGTDQVAAAVWMVHDVMEGHYNVDAALLQQEQDRRAKSMVVGGQGRGGYAGRHADPSIQEKRVIYVPVEHVGNLVGPKGAVLRALQLDSGAKVDMEPAPAAGSENARDPRALTISGMSPQVASGYDMAMSVLDGTYDIGRAVERAGGTPLSRASTPGNSATYNSRQQHQQHQQQQQRQMQGVPPQHAGQPISMPSRHHYGMMMSPPSTTAPMMAPMNNQGMQQQQQPLGMPPPPSQQQQHGGVAAGGMVPIHMTDAPGVRVLSIPYESIGSIVGPGGVVLWALQNDSGAKVDMEKSGVPGQPRPLTIKGDSVKIEKAMEIIHRILQGQFNVDDAITRRRQSKQRYQEQHQGGASEEGRTQTS</sequence>
<dbReference type="PROSITE" id="PS50084">
    <property type="entry name" value="KH_TYPE_1"/>
    <property type="match status" value="3"/>
</dbReference>
<feature type="domain" description="K Homology" evidence="4">
    <location>
        <begin position="119"/>
        <end position="191"/>
    </location>
</feature>
<feature type="region of interest" description="Disordered" evidence="3">
    <location>
        <begin position="320"/>
        <end position="378"/>
    </location>
</feature>
<evidence type="ECO:0000313" key="6">
    <source>
        <dbReference type="Proteomes" id="UP000541610"/>
    </source>
</evidence>
<dbReference type="SUPFAM" id="SSF54791">
    <property type="entry name" value="Eukaryotic type KH-domain (KH-domain type I)"/>
    <property type="match status" value="3"/>
</dbReference>
<feature type="region of interest" description="Disordered" evidence="3">
    <location>
        <begin position="1"/>
        <end position="23"/>
    </location>
</feature>
<accession>A0A7J6NI18</accession>
<evidence type="ECO:0000313" key="5">
    <source>
        <dbReference type="EMBL" id="KAF4683097.1"/>
    </source>
</evidence>
<evidence type="ECO:0000259" key="4">
    <source>
        <dbReference type="SMART" id="SM00322"/>
    </source>
</evidence>
<dbReference type="CDD" id="cd00105">
    <property type="entry name" value="KH-I"/>
    <property type="match status" value="3"/>
</dbReference>
<dbReference type="Proteomes" id="UP000541610">
    <property type="component" value="Unassembled WGS sequence"/>
</dbReference>
<keyword evidence="1" id="KW-0677">Repeat</keyword>
<dbReference type="Gene3D" id="3.30.1370.10">
    <property type="entry name" value="K Homology domain, type 1"/>
    <property type="match status" value="3"/>
</dbReference>
<protein>
    <recommendedName>
        <fullName evidence="4">K Homology domain-containing protein</fullName>
    </recommendedName>
</protein>
<feature type="compositionally biased region" description="Low complexity" evidence="3">
    <location>
        <begin position="338"/>
        <end position="353"/>
    </location>
</feature>
<dbReference type="InterPro" id="IPR004087">
    <property type="entry name" value="KH_dom"/>
</dbReference>
<feature type="domain" description="K Homology" evidence="4">
    <location>
        <begin position="429"/>
        <end position="499"/>
    </location>
</feature>